<dbReference type="InterPro" id="IPR006581">
    <property type="entry name" value="VPS10"/>
</dbReference>
<protein>
    <recommendedName>
        <fullName evidence="8">VPS10 domain-containing protein</fullName>
    </recommendedName>
</protein>
<dbReference type="Proteomes" id="UP000749559">
    <property type="component" value="Unassembled WGS sequence"/>
</dbReference>
<dbReference type="OrthoDB" id="443634at2759"/>
<feature type="domain" description="VPS10" evidence="8">
    <location>
        <begin position="132"/>
        <end position="749"/>
    </location>
</feature>
<sequence length="911" mass="103424">MAFKKIFFLLTFLEFCSIYNARNTDNLAPKMHDIHSFEMIQDKSANVGPSRRRRDLTELLDRRKKITKRDADDGTCQKQEDKVRQTLSDQSVMKEFIRNSTFANETKYSMALSWVDENKGKILVVTTEENQSFFGTYAKPSTVYLSQDDGKSFKNISERVDNAFIRKTNGVQKHPLDSNTLYLVAYKTPGTTSLLYITNNGADTFHKYDLPFMLSKEIVFHPKNKEFMLAHADNTKGLYLSRSGGETWNKIHDFVIDFKWGVGENDGEGTIYLTTDPGKQQMVPGNIFSHFFESNDNELRKSVDYGDHWETIKEHVYTFGLQGKFLYSSRRVKDDNQARIMEVSTDSGKTWNEAQLPTIDQDRFYSILDMSEDLIFMHVDNPGDTGHGTLYTSDATGIIFSQSLEKHLYPNYRDITDFYKVNSMRGVYLASQMSDDQSIRTMITFNRGAEWNPVRRPQGAACHDESKPCYLQIHNQYSIYRGVLAQSPLSISNAVGIIIVHGHVADSLQTTDPDVFVSSDGGYNWYKSLDGPHHYQIADHGGLIVAVPSKTKTPKVVKFSTDEGRCWHEYEFTKENIVFTGLLTEPGNKAMSVGIWGFGELDRKWRVHVVDFTKVIKDSCGDNDYEEWVAHSEMHHEQDSKFHGCLLGKKEVFKRLKKDSMCKNGYTHEVNKQESTCECTYDDYECDFAYIRKDDKCVKDPNFKPGESKVCVAGHEEKIVTSGYRKIPGDVCVGGTQPAKDKEIDLNELCNEGDKTVIIKEELPMPHSGPEGPESVGRGGGTVAAVVIIVIVLLIVIFLVIHFGRKYNFFKRRTPSYRYSMLNQSQEEYDYDNELENALANTTSSVWNDSDDDILGGGGASGKSRRNYDSVNKPGRDSSSKVPKPAFKPGPTSKDQKVKSYHDDSDDDLLE</sequence>
<feature type="chain" id="PRO_5035760707" description="VPS10 domain-containing protein" evidence="7">
    <location>
        <begin position="22"/>
        <end position="911"/>
    </location>
</feature>
<dbReference type="GO" id="GO:0006895">
    <property type="term" value="P:Golgi to endosome transport"/>
    <property type="evidence" value="ECO:0007669"/>
    <property type="project" value="TreeGrafter"/>
</dbReference>
<dbReference type="GO" id="GO:0005794">
    <property type="term" value="C:Golgi apparatus"/>
    <property type="evidence" value="ECO:0007669"/>
    <property type="project" value="TreeGrafter"/>
</dbReference>
<dbReference type="SUPFAM" id="SSF110296">
    <property type="entry name" value="Oligoxyloglucan reducing end-specific cellobiohydrolase"/>
    <property type="match status" value="1"/>
</dbReference>
<dbReference type="PANTHER" id="PTHR12106">
    <property type="entry name" value="SORTILIN RELATED"/>
    <property type="match status" value="1"/>
</dbReference>
<dbReference type="Gene3D" id="2.10.70.80">
    <property type="match status" value="1"/>
</dbReference>
<evidence type="ECO:0000256" key="6">
    <source>
        <dbReference type="SAM" id="Phobius"/>
    </source>
</evidence>
<feature type="compositionally biased region" description="Basic and acidic residues" evidence="5">
    <location>
        <begin position="894"/>
        <end position="903"/>
    </location>
</feature>
<dbReference type="SMART" id="SM00602">
    <property type="entry name" value="VPS10"/>
    <property type="match status" value="1"/>
</dbReference>
<feature type="signal peptide" evidence="7">
    <location>
        <begin position="1"/>
        <end position="21"/>
    </location>
</feature>
<evidence type="ECO:0000256" key="1">
    <source>
        <dbReference type="ARBA" id="ARBA00004370"/>
    </source>
</evidence>
<evidence type="ECO:0000256" key="7">
    <source>
        <dbReference type="SAM" id="SignalP"/>
    </source>
</evidence>
<comment type="subcellular location">
    <subcellularLocation>
        <location evidence="1">Membrane</location>
    </subcellularLocation>
</comment>
<dbReference type="Gene3D" id="2.130.10.10">
    <property type="entry name" value="YVTN repeat-like/Quinoprotein amine dehydrogenase"/>
    <property type="match status" value="2"/>
</dbReference>
<dbReference type="EMBL" id="CAIIXF020000005">
    <property type="protein sequence ID" value="CAH1783310.1"/>
    <property type="molecule type" value="Genomic_DNA"/>
</dbReference>
<proteinExistence type="predicted"/>
<gene>
    <name evidence="9" type="ORF">OFUS_LOCUS9657</name>
</gene>
<keyword evidence="4" id="KW-0325">Glycoprotein</keyword>
<name>A0A8S4NPN8_OWEFU</name>
<keyword evidence="6" id="KW-1133">Transmembrane helix</keyword>
<accession>A0A8S4NPN8</accession>
<comment type="caution">
    <text evidence="9">The sequence shown here is derived from an EMBL/GenBank/DDBJ whole genome shotgun (WGS) entry which is preliminary data.</text>
</comment>
<keyword evidence="7" id="KW-0732">Signal</keyword>
<dbReference type="GO" id="GO:0016020">
    <property type="term" value="C:membrane"/>
    <property type="evidence" value="ECO:0007669"/>
    <property type="project" value="UniProtKB-SubCell"/>
</dbReference>
<evidence type="ECO:0000259" key="8">
    <source>
        <dbReference type="SMART" id="SM00602"/>
    </source>
</evidence>
<feature type="transmembrane region" description="Helical" evidence="6">
    <location>
        <begin position="783"/>
        <end position="803"/>
    </location>
</feature>
<dbReference type="PANTHER" id="PTHR12106:SF23">
    <property type="entry name" value="SORTILIN"/>
    <property type="match status" value="1"/>
</dbReference>
<keyword evidence="6" id="KW-0812">Transmembrane</keyword>
<dbReference type="InterPro" id="IPR015943">
    <property type="entry name" value="WD40/YVTN_repeat-like_dom_sf"/>
</dbReference>
<keyword evidence="3 6" id="KW-0472">Membrane</keyword>
<feature type="region of interest" description="Disordered" evidence="5">
    <location>
        <begin position="850"/>
        <end position="911"/>
    </location>
</feature>
<keyword evidence="2" id="KW-0677">Repeat</keyword>
<organism evidence="9 10">
    <name type="scientific">Owenia fusiformis</name>
    <name type="common">Polychaete worm</name>
    <dbReference type="NCBI Taxonomy" id="6347"/>
    <lineage>
        <taxon>Eukaryota</taxon>
        <taxon>Metazoa</taxon>
        <taxon>Spiralia</taxon>
        <taxon>Lophotrochozoa</taxon>
        <taxon>Annelida</taxon>
        <taxon>Polychaeta</taxon>
        <taxon>Sedentaria</taxon>
        <taxon>Canalipalpata</taxon>
        <taxon>Sabellida</taxon>
        <taxon>Oweniida</taxon>
        <taxon>Oweniidae</taxon>
        <taxon>Owenia</taxon>
    </lineage>
</organism>
<evidence type="ECO:0000313" key="10">
    <source>
        <dbReference type="Proteomes" id="UP000749559"/>
    </source>
</evidence>
<dbReference type="InterPro" id="IPR031778">
    <property type="entry name" value="Sortilin_N"/>
</dbReference>
<dbReference type="Pfam" id="PF15901">
    <property type="entry name" value="Sortilin_C"/>
    <property type="match status" value="1"/>
</dbReference>
<dbReference type="InterPro" id="IPR050310">
    <property type="entry name" value="VPS10-sortilin"/>
</dbReference>
<dbReference type="GO" id="GO:0005829">
    <property type="term" value="C:cytosol"/>
    <property type="evidence" value="ECO:0007669"/>
    <property type="project" value="GOC"/>
</dbReference>
<keyword evidence="10" id="KW-1185">Reference proteome</keyword>
<dbReference type="GO" id="GO:0016050">
    <property type="term" value="P:vesicle organization"/>
    <property type="evidence" value="ECO:0007669"/>
    <property type="project" value="TreeGrafter"/>
</dbReference>
<dbReference type="Gene3D" id="3.30.60.270">
    <property type="match status" value="1"/>
</dbReference>
<dbReference type="GO" id="GO:0006897">
    <property type="term" value="P:endocytosis"/>
    <property type="evidence" value="ECO:0007669"/>
    <property type="project" value="TreeGrafter"/>
</dbReference>
<dbReference type="InterPro" id="IPR031777">
    <property type="entry name" value="Sortilin_C"/>
</dbReference>
<reference evidence="9" key="1">
    <citation type="submission" date="2022-03" db="EMBL/GenBank/DDBJ databases">
        <authorList>
            <person name="Martin C."/>
        </authorList>
    </citation>
    <scope>NUCLEOTIDE SEQUENCE</scope>
</reference>
<evidence type="ECO:0000256" key="3">
    <source>
        <dbReference type="ARBA" id="ARBA00023136"/>
    </source>
</evidence>
<evidence type="ECO:0000256" key="2">
    <source>
        <dbReference type="ARBA" id="ARBA00022737"/>
    </source>
</evidence>
<evidence type="ECO:0000256" key="4">
    <source>
        <dbReference type="ARBA" id="ARBA00023180"/>
    </source>
</evidence>
<dbReference type="AlphaFoldDB" id="A0A8S4NPN8"/>
<dbReference type="Pfam" id="PF15902">
    <property type="entry name" value="Sortilin-Vps10"/>
    <property type="match status" value="1"/>
</dbReference>
<dbReference type="CDD" id="cd15482">
    <property type="entry name" value="Sialidase_non-viral"/>
    <property type="match status" value="1"/>
</dbReference>
<evidence type="ECO:0000256" key="5">
    <source>
        <dbReference type="SAM" id="MobiDB-lite"/>
    </source>
</evidence>
<evidence type="ECO:0000313" key="9">
    <source>
        <dbReference type="EMBL" id="CAH1783310.1"/>
    </source>
</evidence>